<organism evidence="9 10">
    <name type="scientific">Gimibacter soli</name>
    <dbReference type="NCBI Taxonomy" id="3024400"/>
    <lineage>
        <taxon>Bacteria</taxon>
        <taxon>Pseudomonadati</taxon>
        <taxon>Pseudomonadota</taxon>
        <taxon>Alphaproteobacteria</taxon>
        <taxon>Kordiimonadales</taxon>
        <taxon>Temperatibacteraceae</taxon>
        <taxon>Gimibacter</taxon>
    </lineage>
</organism>
<keyword evidence="3" id="KW-0813">Transport</keyword>
<name>A0AAE9XMI0_9PROT</name>
<dbReference type="PANTHER" id="PTHR30472:SF25">
    <property type="entry name" value="ABC TRANSPORTER PERMEASE PROTEIN MJ0876-RELATED"/>
    <property type="match status" value="1"/>
</dbReference>
<evidence type="ECO:0000313" key="10">
    <source>
        <dbReference type="Proteomes" id="UP001217500"/>
    </source>
</evidence>
<evidence type="ECO:0000313" key="9">
    <source>
        <dbReference type="EMBL" id="WCL53524.1"/>
    </source>
</evidence>
<dbReference type="SUPFAM" id="SSF81345">
    <property type="entry name" value="ABC transporter involved in vitamin B12 uptake, BtuC"/>
    <property type="match status" value="1"/>
</dbReference>
<dbReference type="FunFam" id="1.10.3470.10:FF:000001">
    <property type="entry name" value="Vitamin B12 ABC transporter permease BtuC"/>
    <property type="match status" value="1"/>
</dbReference>
<keyword evidence="4" id="KW-1003">Cell membrane</keyword>
<feature type="transmembrane region" description="Helical" evidence="8">
    <location>
        <begin position="88"/>
        <end position="108"/>
    </location>
</feature>
<protein>
    <submittedName>
        <fullName evidence="9">Iron ABC transporter permease</fullName>
    </submittedName>
</protein>
<dbReference type="KEGG" id="gso:PH603_13350"/>
<accession>A0AAE9XMI0</accession>
<keyword evidence="6 8" id="KW-1133">Transmembrane helix</keyword>
<dbReference type="InterPro" id="IPR000522">
    <property type="entry name" value="ABC_transptr_permease_BtuC"/>
</dbReference>
<evidence type="ECO:0000256" key="3">
    <source>
        <dbReference type="ARBA" id="ARBA00022448"/>
    </source>
</evidence>
<feature type="transmembrane region" description="Helical" evidence="8">
    <location>
        <begin position="56"/>
        <end position="76"/>
    </location>
</feature>
<evidence type="ECO:0000256" key="7">
    <source>
        <dbReference type="ARBA" id="ARBA00023136"/>
    </source>
</evidence>
<dbReference type="EMBL" id="CP116805">
    <property type="protein sequence ID" value="WCL53524.1"/>
    <property type="molecule type" value="Genomic_DNA"/>
</dbReference>
<feature type="transmembrane region" description="Helical" evidence="8">
    <location>
        <begin position="114"/>
        <end position="134"/>
    </location>
</feature>
<evidence type="ECO:0000256" key="5">
    <source>
        <dbReference type="ARBA" id="ARBA00022692"/>
    </source>
</evidence>
<evidence type="ECO:0000256" key="1">
    <source>
        <dbReference type="ARBA" id="ARBA00004651"/>
    </source>
</evidence>
<dbReference type="AlphaFoldDB" id="A0AAE9XMI0"/>
<keyword evidence="5 8" id="KW-0812">Transmembrane</keyword>
<evidence type="ECO:0000256" key="6">
    <source>
        <dbReference type="ARBA" id="ARBA00022989"/>
    </source>
</evidence>
<reference evidence="9" key="1">
    <citation type="submission" date="2023-01" db="EMBL/GenBank/DDBJ databases">
        <title>The genome sequence of Kordiimonadaceae bacterium 6D33.</title>
        <authorList>
            <person name="Liu Y."/>
        </authorList>
    </citation>
    <scope>NUCLEOTIDE SEQUENCE</scope>
    <source>
        <strain evidence="9">6D33</strain>
    </source>
</reference>
<keyword evidence="10" id="KW-1185">Reference proteome</keyword>
<sequence>MIGARVNLMLLVLLLFACLLALAVGSTSLGPGDVVKGLVGNPESDKAALIVREIRLPRLVAGLMVGASLGLAGAALQGLLKNPLADPGVIGVSASASLGAVIALYYGLSAVSAYAVPGFALLGALISTSLLYVFARRDPSALTLILVGIALSHLAGALTSLAMNLSPNPFSLGNIVLWLLGSLANRSEADILLALPFMLPGWILLMMAGPSLAHLTLDDDVAESAGVNLRRVRFLVVAGSALAVGASVAIAGTIGFVGLMVPHMIRPFVGHDPARLLLPSALGGALLVTLADGLLRVIPTEQELKLGVLTALLGVPFFLALILKTRRQMR</sequence>
<dbReference type="PROSITE" id="PS51257">
    <property type="entry name" value="PROKAR_LIPOPROTEIN"/>
    <property type="match status" value="1"/>
</dbReference>
<dbReference type="Gene3D" id="1.10.3470.10">
    <property type="entry name" value="ABC transporter involved in vitamin B12 uptake, BtuC"/>
    <property type="match status" value="1"/>
</dbReference>
<evidence type="ECO:0000256" key="4">
    <source>
        <dbReference type="ARBA" id="ARBA00022475"/>
    </source>
</evidence>
<evidence type="ECO:0000256" key="2">
    <source>
        <dbReference type="ARBA" id="ARBA00007935"/>
    </source>
</evidence>
<dbReference type="PANTHER" id="PTHR30472">
    <property type="entry name" value="FERRIC ENTEROBACTIN TRANSPORT SYSTEM PERMEASE PROTEIN"/>
    <property type="match status" value="1"/>
</dbReference>
<dbReference type="RefSeq" id="WP_289503036.1">
    <property type="nucleotide sequence ID" value="NZ_CP116805.1"/>
</dbReference>
<dbReference type="GO" id="GO:0005886">
    <property type="term" value="C:plasma membrane"/>
    <property type="evidence" value="ECO:0007669"/>
    <property type="project" value="UniProtKB-SubCell"/>
</dbReference>
<dbReference type="GO" id="GO:0033214">
    <property type="term" value="P:siderophore-iron import into cell"/>
    <property type="evidence" value="ECO:0007669"/>
    <property type="project" value="TreeGrafter"/>
</dbReference>
<proteinExistence type="inferred from homology"/>
<evidence type="ECO:0000256" key="8">
    <source>
        <dbReference type="SAM" id="Phobius"/>
    </source>
</evidence>
<dbReference type="InterPro" id="IPR037294">
    <property type="entry name" value="ABC_BtuC-like"/>
</dbReference>
<dbReference type="CDD" id="cd06550">
    <property type="entry name" value="TM_ABC_iron-siderophores_like"/>
    <property type="match status" value="1"/>
</dbReference>
<keyword evidence="7 8" id="KW-0472">Membrane</keyword>
<feature type="transmembrane region" description="Helical" evidence="8">
    <location>
        <begin position="141"/>
        <end position="162"/>
    </location>
</feature>
<feature type="transmembrane region" description="Helical" evidence="8">
    <location>
        <begin position="232"/>
        <end position="265"/>
    </location>
</feature>
<feature type="transmembrane region" description="Helical" evidence="8">
    <location>
        <begin position="191"/>
        <end position="212"/>
    </location>
</feature>
<feature type="transmembrane region" description="Helical" evidence="8">
    <location>
        <begin position="304"/>
        <end position="323"/>
    </location>
</feature>
<comment type="subcellular location">
    <subcellularLocation>
        <location evidence="1">Cell membrane</location>
        <topology evidence="1">Multi-pass membrane protein</topology>
    </subcellularLocation>
</comment>
<dbReference type="Pfam" id="PF01032">
    <property type="entry name" value="FecCD"/>
    <property type="match status" value="1"/>
</dbReference>
<gene>
    <name evidence="9" type="ORF">PH603_13350</name>
</gene>
<comment type="similarity">
    <text evidence="2">Belongs to the binding-protein-dependent transport system permease family. FecCD subfamily.</text>
</comment>
<dbReference type="GO" id="GO:0022857">
    <property type="term" value="F:transmembrane transporter activity"/>
    <property type="evidence" value="ECO:0007669"/>
    <property type="project" value="InterPro"/>
</dbReference>
<dbReference type="Proteomes" id="UP001217500">
    <property type="component" value="Chromosome"/>
</dbReference>